<name>A0A5C6F4N2_9BACT</name>
<dbReference type="RefSeq" id="WP_146534128.1">
    <property type="nucleotide sequence ID" value="NZ_SJPX01000002.1"/>
</dbReference>
<accession>A0A5C6F4N2</accession>
<dbReference type="EMBL" id="SJPX01000002">
    <property type="protein sequence ID" value="TWU56062.1"/>
    <property type="molecule type" value="Genomic_DNA"/>
</dbReference>
<comment type="caution">
    <text evidence="3">The sequence shown here is derived from an EMBL/GenBank/DDBJ whole genome shotgun (WGS) entry which is preliminary data.</text>
</comment>
<keyword evidence="2" id="KW-1133">Transmembrane helix</keyword>
<feature type="transmembrane region" description="Helical" evidence="2">
    <location>
        <begin position="32"/>
        <end position="53"/>
    </location>
</feature>
<organism evidence="3 4">
    <name type="scientific">Rubripirellula reticaptiva</name>
    <dbReference type="NCBI Taxonomy" id="2528013"/>
    <lineage>
        <taxon>Bacteria</taxon>
        <taxon>Pseudomonadati</taxon>
        <taxon>Planctomycetota</taxon>
        <taxon>Planctomycetia</taxon>
        <taxon>Pirellulales</taxon>
        <taxon>Pirellulaceae</taxon>
        <taxon>Rubripirellula</taxon>
    </lineage>
</organism>
<keyword evidence="2" id="KW-0472">Membrane</keyword>
<dbReference type="OrthoDB" id="234877at2"/>
<proteinExistence type="predicted"/>
<sequence length="483" mass="54087">MKFVILGLLVVLLIGFFVMVWKAASGWRWFQIVPVCITMLLAVLFLFPTAGVLKSRSEWHKVHEKLEKQAAIVEAEHRLISRGDPADPSAGEGVRRLSQRLSKLGIEAGRRWRNLQMKNVADNQITLVEPRPDTDVEGIPGEEPAAPVADQTPLIPVNLVVYGFGETPNAELQTLIPTFYLGEFRVTASTPNQITVTPTGPLEPAQLQAISSGKARSWSIYELLPLDGHSPFIAEGSVTSEDNYLGRIDDELVKSLLGKSVSPETLKNYLRDGTRATQDDPPLSRWTKIQFLKNHSIEVDSPDQRGALEGGFFDGTGRAVDGRLQRGDGGSVKFKKDDIILVKEDAADVLVDDGAAKLIDRYYLRPLNDYRFILRHIRLRLAELENRKSELSTAQTVLTEAIDKSNGMLVTNQDIKVKLEQDLKQFEIEASAINDYMTELKTNVESTQKEMSRLHRENLELEQELDRIHRSVEQSVNVLTTAR</sequence>
<evidence type="ECO:0000256" key="2">
    <source>
        <dbReference type="SAM" id="Phobius"/>
    </source>
</evidence>
<evidence type="ECO:0000313" key="3">
    <source>
        <dbReference type="EMBL" id="TWU56062.1"/>
    </source>
</evidence>
<dbReference type="Proteomes" id="UP000317977">
    <property type="component" value="Unassembled WGS sequence"/>
</dbReference>
<keyword evidence="1" id="KW-0175">Coiled coil</keyword>
<dbReference type="AlphaFoldDB" id="A0A5C6F4N2"/>
<keyword evidence="2" id="KW-0812">Transmembrane</keyword>
<reference evidence="3 4" key="1">
    <citation type="submission" date="2019-02" db="EMBL/GenBank/DDBJ databases">
        <title>Deep-cultivation of Planctomycetes and their phenomic and genomic characterization uncovers novel biology.</title>
        <authorList>
            <person name="Wiegand S."/>
            <person name="Jogler M."/>
            <person name="Boedeker C."/>
            <person name="Pinto D."/>
            <person name="Vollmers J."/>
            <person name="Rivas-Marin E."/>
            <person name="Kohn T."/>
            <person name="Peeters S.H."/>
            <person name="Heuer A."/>
            <person name="Rast P."/>
            <person name="Oberbeckmann S."/>
            <person name="Bunk B."/>
            <person name="Jeske O."/>
            <person name="Meyerdierks A."/>
            <person name="Storesund J.E."/>
            <person name="Kallscheuer N."/>
            <person name="Luecker S."/>
            <person name="Lage O.M."/>
            <person name="Pohl T."/>
            <person name="Merkel B.J."/>
            <person name="Hornburger P."/>
            <person name="Mueller R.-W."/>
            <person name="Bruemmer F."/>
            <person name="Labrenz M."/>
            <person name="Spormann A.M."/>
            <person name="Op Den Camp H."/>
            <person name="Overmann J."/>
            <person name="Amann R."/>
            <person name="Jetten M.S.M."/>
            <person name="Mascher T."/>
            <person name="Medema M.H."/>
            <person name="Devos D.P."/>
            <person name="Kaster A.-K."/>
            <person name="Ovreas L."/>
            <person name="Rohde M."/>
            <person name="Galperin M.Y."/>
            <person name="Jogler C."/>
        </authorList>
    </citation>
    <scope>NUCLEOTIDE SEQUENCE [LARGE SCALE GENOMIC DNA]</scope>
    <source>
        <strain evidence="3 4">Poly59</strain>
    </source>
</reference>
<evidence type="ECO:0000313" key="4">
    <source>
        <dbReference type="Proteomes" id="UP000317977"/>
    </source>
</evidence>
<protein>
    <submittedName>
        <fullName evidence="3">Uncharacterized protein</fullName>
    </submittedName>
</protein>
<evidence type="ECO:0000256" key="1">
    <source>
        <dbReference type="SAM" id="Coils"/>
    </source>
</evidence>
<keyword evidence="4" id="KW-1185">Reference proteome</keyword>
<feature type="coiled-coil region" evidence="1">
    <location>
        <begin position="437"/>
        <end position="471"/>
    </location>
</feature>
<gene>
    <name evidence="3" type="ORF">Poly59_23660</name>
</gene>